<keyword evidence="8" id="KW-0949">S-adenosyl-L-methionine</keyword>
<evidence type="ECO:0000313" key="13">
    <source>
        <dbReference type="Proteomes" id="UP000295157"/>
    </source>
</evidence>
<name>A0A4R4MUB2_9ACTN</name>
<keyword evidence="7 12" id="KW-0808">Transferase</keyword>
<evidence type="ECO:0000313" key="12">
    <source>
        <dbReference type="EMBL" id="TDB99744.1"/>
    </source>
</evidence>
<evidence type="ECO:0000256" key="2">
    <source>
        <dbReference type="ARBA" id="ARBA00005369"/>
    </source>
</evidence>
<dbReference type="GO" id="GO:0004719">
    <property type="term" value="F:protein-L-isoaspartate (D-aspartate) O-methyltransferase activity"/>
    <property type="evidence" value="ECO:0007669"/>
    <property type="project" value="UniProtKB-EC"/>
</dbReference>
<dbReference type="PANTHER" id="PTHR11579:SF0">
    <property type="entry name" value="PROTEIN-L-ISOASPARTATE(D-ASPARTATE) O-METHYLTRANSFERASE"/>
    <property type="match status" value="1"/>
</dbReference>
<evidence type="ECO:0000256" key="4">
    <source>
        <dbReference type="ARBA" id="ARBA00013346"/>
    </source>
</evidence>
<reference evidence="12 13" key="1">
    <citation type="submission" date="2019-02" db="EMBL/GenBank/DDBJ databases">
        <title>Draft genome sequences of novel Actinobacteria.</title>
        <authorList>
            <person name="Sahin N."/>
            <person name="Ay H."/>
            <person name="Saygin H."/>
        </authorList>
    </citation>
    <scope>NUCLEOTIDE SEQUENCE [LARGE SCALE GENOMIC DNA]</scope>
    <source>
        <strain evidence="12 13">KC201</strain>
    </source>
</reference>
<comment type="similarity">
    <text evidence="2">Belongs to the methyltransferase superfamily. L-isoaspartyl/D-aspartyl protein methyltransferase family.</text>
</comment>
<dbReference type="PANTHER" id="PTHR11579">
    <property type="entry name" value="PROTEIN-L-ISOASPARTATE O-METHYLTRANSFERASE"/>
    <property type="match status" value="1"/>
</dbReference>
<evidence type="ECO:0000256" key="3">
    <source>
        <dbReference type="ARBA" id="ARBA00011890"/>
    </source>
</evidence>
<evidence type="ECO:0000256" key="6">
    <source>
        <dbReference type="ARBA" id="ARBA00022603"/>
    </source>
</evidence>
<accession>A0A4R4MUB2</accession>
<evidence type="ECO:0000256" key="1">
    <source>
        <dbReference type="ARBA" id="ARBA00004496"/>
    </source>
</evidence>
<dbReference type="Pfam" id="PF01135">
    <property type="entry name" value="PCMT"/>
    <property type="match status" value="1"/>
</dbReference>
<dbReference type="AlphaFoldDB" id="A0A4R4MUB2"/>
<evidence type="ECO:0000256" key="5">
    <source>
        <dbReference type="ARBA" id="ARBA00022490"/>
    </source>
</evidence>
<organism evidence="12 13">
    <name type="scientific">Nonomuraea longispora</name>
    <dbReference type="NCBI Taxonomy" id="1848320"/>
    <lineage>
        <taxon>Bacteria</taxon>
        <taxon>Bacillati</taxon>
        <taxon>Actinomycetota</taxon>
        <taxon>Actinomycetes</taxon>
        <taxon>Streptosporangiales</taxon>
        <taxon>Streptosporangiaceae</taxon>
        <taxon>Nonomuraea</taxon>
    </lineage>
</organism>
<dbReference type="GO" id="GO:0005737">
    <property type="term" value="C:cytoplasm"/>
    <property type="evidence" value="ECO:0007669"/>
    <property type="project" value="UniProtKB-SubCell"/>
</dbReference>
<comment type="subcellular location">
    <subcellularLocation>
        <location evidence="1">Cytoplasm</location>
    </subcellularLocation>
</comment>
<dbReference type="Gene3D" id="3.40.50.150">
    <property type="entry name" value="Vaccinia Virus protein VP39"/>
    <property type="match status" value="1"/>
</dbReference>
<dbReference type="CDD" id="cd02440">
    <property type="entry name" value="AdoMet_MTases"/>
    <property type="match status" value="1"/>
</dbReference>
<comment type="caution">
    <text evidence="12">The sequence shown here is derived from an EMBL/GenBank/DDBJ whole genome shotgun (WGS) entry which is preliminary data.</text>
</comment>
<dbReference type="InterPro" id="IPR029063">
    <property type="entry name" value="SAM-dependent_MTases_sf"/>
</dbReference>
<dbReference type="InterPro" id="IPR027573">
    <property type="entry name" value="Methyltran_FxLD"/>
</dbReference>
<dbReference type="SUPFAM" id="SSF53335">
    <property type="entry name" value="S-adenosyl-L-methionine-dependent methyltransferases"/>
    <property type="match status" value="1"/>
</dbReference>
<dbReference type="GO" id="GO:0032259">
    <property type="term" value="P:methylation"/>
    <property type="evidence" value="ECO:0007669"/>
    <property type="project" value="UniProtKB-KW"/>
</dbReference>
<proteinExistence type="inferred from homology"/>
<protein>
    <recommendedName>
        <fullName evidence="4">Protein-L-isoaspartate O-methyltransferase</fullName>
        <ecNumber evidence="3">2.1.1.77</ecNumber>
    </recommendedName>
    <alternativeName>
        <fullName evidence="11">L-isoaspartyl protein carboxyl methyltransferase</fullName>
    </alternativeName>
    <alternativeName>
        <fullName evidence="9">Protein L-isoaspartyl methyltransferase</fullName>
    </alternativeName>
    <alternativeName>
        <fullName evidence="10">Protein-beta-aspartate methyltransferase</fullName>
    </alternativeName>
</protein>
<dbReference type="InterPro" id="IPR000682">
    <property type="entry name" value="PCMT"/>
</dbReference>
<evidence type="ECO:0000256" key="7">
    <source>
        <dbReference type="ARBA" id="ARBA00022679"/>
    </source>
</evidence>
<evidence type="ECO:0000256" key="9">
    <source>
        <dbReference type="ARBA" id="ARBA00030757"/>
    </source>
</evidence>
<evidence type="ECO:0000256" key="11">
    <source>
        <dbReference type="ARBA" id="ARBA00031350"/>
    </source>
</evidence>
<evidence type="ECO:0000256" key="8">
    <source>
        <dbReference type="ARBA" id="ARBA00022691"/>
    </source>
</evidence>
<gene>
    <name evidence="12" type="primary">fxlM</name>
    <name evidence="12" type="ORF">E1267_36600</name>
</gene>
<sequence>MTTNTDTNPSPEQLRDELADHIRDRGIFTSARVERAFRTVPRHLFLPGVDLRDAYAPKVVKTKYGADGSAISSASNPKLVAEMLEQLDIQPGHRVLEIGAGTGFNACLMAELAGPDGHVVTIDIDDDLVQAARRGLRAAGYEQVEVICGDGADGHPAGGPYDRIIVTAGAWDLAAAWWQQLAEGGRMVVPVLLHDSGLTRSLAFDLAQPGRMVSTSALVCGFVPMRGSTFHAGRTLQLAEDVVLHLNDHPSEADQNLPQALKHPAHQVWTGIQIRDDQPVGHLDLWLVSTGSRFARMAAGADARDRGLVTPALRWAGATLYDDTSLAYLALRPLDNRPPGLQTHQLGVIAHGPEGVKLAAQTAELLHQWDEERPPQPVITAHPAGTPDVQLSPGYRIDRPGARLTVVW</sequence>
<evidence type="ECO:0000256" key="10">
    <source>
        <dbReference type="ARBA" id="ARBA00031323"/>
    </source>
</evidence>
<keyword evidence="6 12" id="KW-0489">Methyltransferase</keyword>
<keyword evidence="5" id="KW-0963">Cytoplasm</keyword>
<dbReference type="OrthoDB" id="4035289at2"/>
<dbReference type="EC" id="2.1.1.77" evidence="3"/>
<keyword evidence="13" id="KW-1185">Reference proteome</keyword>
<dbReference type="EMBL" id="SMJZ01000212">
    <property type="protein sequence ID" value="TDB99744.1"/>
    <property type="molecule type" value="Genomic_DNA"/>
</dbReference>
<dbReference type="RefSeq" id="WP_132339694.1">
    <property type="nucleotide sequence ID" value="NZ_SMJZ01000212.1"/>
</dbReference>
<dbReference type="Proteomes" id="UP000295157">
    <property type="component" value="Unassembled WGS sequence"/>
</dbReference>
<dbReference type="NCBIfam" id="TIGR04364">
    <property type="entry name" value="methyltran_FxLD"/>
    <property type="match status" value="1"/>
</dbReference>